<feature type="region of interest" description="Disordered" evidence="4">
    <location>
        <begin position="98"/>
        <end position="129"/>
    </location>
</feature>
<evidence type="ECO:0000256" key="4">
    <source>
        <dbReference type="SAM" id="MobiDB-lite"/>
    </source>
</evidence>
<evidence type="ECO:0000256" key="3">
    <source>
        <dbReference type="SAM" id="Coils"/>
    </source>
</evidence>
<keyword evidence="2 5" id="KW-0449">Lipoprotein</keyword>
<accession>A0ABT9S9L9</accession>
<comment type="subcellular location">
    <subcellularLocation>
        <location evidence="2">Cell membrane</location>
        <topology evidence="2">Lipid-anchor</topology>
    </subcellularLocation>
</comment>
<dbReference type="EMBL" id="JAUSRO010000010">
    <property type="protein sequence ID" value="MDP9901060.1"/>
    <property type="molecule type" value="Genomic_DNA"/>
</dbReference>
<feature type="coiled-coil region" evidence="3">
    <location>
        <begin position="381"/>
        <end position="408"/>
    </location>
</feature>
<gene>
    <name evidence="5" type="ORF">J2W36_003326</name>
</gene>
<sequence length="482" mass="51491">MNAPPLPPLATLLALCAALSLTACATGHVEEPPPLKAPQSWQAELPHGGSSADLRQWWQQFDDARIASLVEMAERDSPSLDKAWASIEKARATLRSTRSDALPSLTGSASASRSNQVQSGLSTTTGESRSAGFDASWEVDLWGKVRRNSDAASARIEARTADWHDARVSLAAEVADTYVQYRACMLLADAYQREATSTAATEQATANAVRAGYTAPSDGTLARASLASAQSSLLSQTTQCGILVKSLVYLTGTDEPALRQLIDGGENRMPRPAALEVQAVPAQVLRQRPDLASLEREVVASGAEIGAAQADLYPSLSLSGSVSVSASSLASPATLWSFGPSLSIPLFDGGQRRAAIDTARANYVSAIASYRQGVRTVVRDVEEALLNLDGARRRAQQAETAAREYRNYFLSSESNWRAGRTSLLTLEEARRSALSAKITEITLQQNRVQYWIALYKAVGGGWQPGTPVTAPETAAEEQTKKS</sequence>
<keyword evidence="2" id="KW-0732">Signal</keyword>
<dbReference type="Gene3D" id="2.20.200.10">
    <property type="entry name" value="Outer membrane efflux proteins (OEP)"/>
    <property type="match status" value="1"/>
</dbReference>
<proteinExistence type="inferred from homology"/>
<feature type="chain" id="PRO_5044962868" evidence="2">
    <location>
        <begin position="26"/>
        <end position="482"/>
    </location>
</feature>
<dbReference type="SUPFAM" id="SSF56954">
    <property type="entry name" value="Outer membrane efflux proteins (OEP)"/>
    <property type="match status" value="1"/>
</dbReference>
<dbReference type="Gene3D" id="1.20.1600.10">
    <property type="entry name" value="Outer membrane efflux proteins (OEP)"/>
    <property type="match status" value="1"/>
</dbReference>
<comment type="caution">
    <text evidence="5">The sequence shown here is derived from an EMBL/GenBank/DDBJ whole genome shotgun (WGS) entry which is preliminary data.</text>
</comment>
<dbReference type="Proteomes" id="UP001226867">
    <property type="component" value="Unassembled WGS sequence"/>
</dbReference>
<keyword evidence="2" id="KW-0564">Palmitate</keyword>
<feature type="signal peptide" evidence="2">
    <location>
        <begin position="1"/>
        <end position="25"/>
    </location>
</feature>
<keyword evidence="6" id="KW-1185">Reference proteome</keyword>
<protein>
    <submittedName>
        <fullName evidence="5">NodT family efflux transporter outer membrane factor (OMF) lipoprotein</fullName>
    </submittedName>
</protein>
<organism evidence="5 6">
    <name type="scientific">Variovorax ginsengisoli</name>
    <dbReference type="NCBI Taxonomy" id="363844"/>
    <lineage>
        <taxon>Bacteria</taxon>
        <taxon>Pseudomonadati</taxon>
        <taxon>Pseudomonadota</taxon>
        <taxon>Betaproteobacteria</taxon>
        <taxon>Burkholderiales</taxon>
        <taxon>Comamonadaceae</taxon>
        <taxon>Variovorax</taxon>
    </lineage>
</organism>
<evidence type="ECO:0000313" key="5">
    <source>
        <dbReference type="EMBL" id="MDP9901060.1"/>
    </source>
</evidence>
<keyword evidence="2" id="KW-0472">Membrane</keyword>
<dbReference type="RefSeq" id="WP_307690849.1">
    <property type="nucleotide sequence ID" value="NZ_JAUSRO010000010.1"/>
</dbReference>
<dbReference type="InterPro" id="IPR003423">
    <property type="entry name" value="OMP_efflux"/>
</dbReference>
<dbReference type="PANTHER" id="PTHR30203">
    <property type="entry name" value="OUTER MEMBRANE CATION EFFLUX PROTEIN"/>
    <property type="match status" value="1"/>
</dbReference>
<evidence type="ECO:0000256" key="2">
    <source>
        <dbReference type="RuleBase" id="RU362097"/>
    </source>
</evidence>
<keyword evidence="2" id="KW-1134">Transmembrane beta strand</keyword>
<keyword evidence="3" id="KW-0175">Coiled coil</keyword>
<feature type="compositionally biased region" description="Polar residues" evidence="4">
    <location>
        <begin position="105"/>
        <end position="128"/>
    </location>
</feature>
<comment type="similarity">
    <text evidence="1 2">Belongs to the outer membrane factor (OMF) (TC 1.B.17) family.</text>
</comment>
<keyword evidence="2" id="KW-0812">Transmembrane</keyword>
<dbReference type="NCBIfam" id="TIGR01845">
    <property type="entry name" value="outer_NodT"/>
    <property type="match status" value="1"/>
</dbReference>
<evidence type="ECO:0000256" key="1">
    <source>
        <dbReference type="ARBA" id="ARBA00007613"/>
    </source>
</evidence>
<reference evidence="5 6" key="1">
    <citation type="submission" date="2023-07" db="EMBL/GenBank/DDBJ databases">
        <title>Sorghum-associated microbial communities from plants grown in Nebraska, USA.</title>
        <authorList>
            <person name="Schachtman D."/>
        </authorList>
    </citation>
    <scope>NUCLEOTIDE SEQUENCE [LARGE SCALE GENOMIC DNA]</scope>
    <source>
        <strain evidence="5 6">DS1607</strain>
    </source>
</reference>
<evidence type="ECO:0000313" key="6">
    <source>
        <dbReference type="Proteomes" id="UP001226867"/>
    </source>
</evidence>
<dbReference type="InterPro" id="IPR010131">
    <property type="entry name" value="MdtP/NodT-like"/>
</dbReference>
<name>A0ABT9S9L9_9BURK</name>
<dbReference type="Pfam" id="PF02321">
    <property type="entry name" value="OEP"/>
    <property type="match status" value="2"/>
</dbReference>